<dbReference type="AlphaFoldDB" id="A0A5C3LEV5"/>
<dbReference type="Pfam" id="PF05348">
    <property type="entry name" value="UMP1"/>
    <property type="match status" value="1"/>
</dbReference>
<dbReference type="STRING" id="230819.A0A5C3LEV5"/>
<proteinExistence type="inferred from homology"/>
<dbReference type="GO" id="GO:0043248">
    <property type="term" value="P:proteasome assembly"/>
    <property type="evidence" value="ECO:0007669"/>
    <property type="project" value="InterPro"/>
</dbReference>
<evidence type="ECO:0000256" key="2">
    <source>
        <dbReference type="ARBA" id="ARBA00043974"/>
    </source>
</evidence>
<evidence type="ECO:0000256" key="1">
    <source>
        <dbReference type="ARBA" id="ARBA00023186"/>
    </source>
</evidence>
<evidence type="ECO:0000313" key="4">
    <source>
        <dbReference type="Proteomes" id="UP000307440"/>
    </source>
</evidence>
<evidence type="ECO:0008006" key="5">
    <source>
        <dbReference type="Google" id="ProtNLM"/>
    </source>
</evidence>
<dbReference type="PANTHER" id="PTHR12828">
    <property type="entry name" value="PROTEASOME MATURATION PROTEIN UMP1"/>
    <property type="match status" value="1"/>
</dbReference>
<evidence type="ECO:0000313" key="3">
    <source>
        <dbReference type="EMBL" id="TFK30673.1"/>
    </source>
</evidence>
<dbReference type="OrthoDB" id="15001at2759"/>
<accession>A0A5C3LEV5</accession>
<dbReference type="EMBL" id="ML210146">
    <property type="protein sequence ID" value="TFK30673.1"/>
    <property type="molecule type" value="Genomic_DNA"/>
</dbReference>
<organism evidence="3 4">
    <name type="scientific">Coprinopsis marcescibilis</name>
    <name type="common">Agaric fungus</name>
    <name type="synonym">Psathyrella marcescibilis</name>
    <dbReference type="NCBI Taxonomy" id="230819"/>
    <lineage>
        <taxon>Eukaryota</taxon>
        <taxon>Fungi</taxon>
        <taxon>Dikarya</taxon>
        <taxon>Basidiomycota</taxon>
        <taxon>Agaricomycotina</taxon>
        <taxon>Agaricomycetes</taxon>
        <taxon>Agaricomycetidae</taxon>
        <taxon>Agaricales</taxon>
        <taxon>Agaricineae</taxon>
        <taxon>Psathyrellaceae</taxon>
        <taxon>Coprinopsis</taxon>
    </lineage>
</organism>
<dbReference type="GO" id="GO:0005634">
    <property type="term" value="C:nucleus"/>
    <property type="evidence" value="ECO:0007669"/>
    <property type="project" value="TreeGrafter"/>
</dbReference>
<reference evidence="3 4" key="1">
    <citation type="journal article" date="2019" name="Nat. Ecol. Evol.">
        <title>Megaphylogeny resolves global patterns of mushroom evolution.</title>
        <authorList>
            <person name="Varga T."/>
            <person name="Krizsan K."/>
            <person name="Foldi C."/>
            <person name="Dima B."/>
            <person name="Sanchez-Garcia M."/>
            <person name="Sanchez-Ramirez S."/>
            <person name="Szollosi G.J."/>
            <person name="Szarkandi J.G."/>
            <person name="Papp V."/>
            <person name="Albert L."/>
            <person name="Andreopoulos W."/>
            <person name="Angelini C."/>
            <person name="Antonin V."/>
            <person name="Barry K.W."/>
            <person name="Bougher N.L."/>
            <person name="Buchanan P."/>
            <person name="Buyck B."/>
            <person name="Bense V."/>
            <person name="Catcheside P."/>
            <person name="Chovatia M."/>
            <person name="Cooper J."/>
            <person name="Damon W."/>
            <person name="Desjardin D."/>
            <person name="Finy P."/>
            <person name="Geml J."/>
            <person name="Haridas S."/>
            <person name="Hughes K."/>
            <person name="Justo A."/>
            <person name="Karasinski D."/>
            <person name="Kautmanova I."/>
            <person name="Kiss B."/>
            <person name="Kocsube S."/>
            <person name="Kotiranta H."/>
            <person name="LaButti K.M."/>
            <person name="Lechner B.E."/>
            <person name="Liimatainen K."/>
            <person name="Lipzen A."/>
            <person name="Lukacs Z."/>
            <person name="Mihaltcheva S."/>
            <person name="Morgado L.N."/>
            <person name="Niskanen T."/>
            <person name="Noordeloos M.E."/>
            <person name="Ohm R.A."/>
            <person name="Ortiz-Santana B."/>
            <person name="Ovrebo C."/>
            <person name="Racz N."/>
            <person name="Riley R."/>
            <person name="Savchenko A."/>
            <person name="Shiryaev A."/>
            <person name="Soop K."/>
            <person name="Spirin V."/>
            <person name="Szebenyi C."/>
            <person name="Tomsovsky M."/>
            <person name="Tulloss R.E."/>
            <person name="Uehling J."/>
            <person name="Grigoriev I.V."/>
            <person name="Vagvolgyi C."/>
            <person name="Papp T."/>
            <person name="Martin F.M."/>
            <person name="Miettinen O."/>
            <person name="Hibbett D.S."/>
            <person name="Nagy L.G."/>
        </authorList>
    </citation>
    <scope>NUCLEOTIDE SEQUENCE [LARGE SCALE GENOMIC DNA]</scope>
    <source>
        <strain evidence="3 4">CBS 121175</strain>
    </source>
</reference>
<protein>
    <recommendedName>
        <fullName evidence="5">Proteasome maturation factor UMP1</fullName>
    </recommendedName>
</protein>
<dbReference type="GO" id="GO:0005737">
    <property type="term" value="C:cytoplasm"/>
    <property type="evidence" value="ECO:0007669"/>
    <property type="project" value="TreeGrafter"/>
</dbReference>
<sequence length="135" mass="15344">MSLRIVPANPDKSASVQDTAGSFGLHDTLQYGPRSIAAEIKDYGGFKNRLDNWSETQDNLKLNIQRNVYGLHAPMRQLMERKLVNTNPSPFMSSNIHLDILMGRDETITPSDVFNGPESNLPLDLHKEFEKRYKQ</sequence>
<keyword evidence="4" id="KW-1185">Reference proteome</keyword>
<name>A0A5C3LEV5_COPMA</name>
<gene>
    <name evidence="3" type="ORF">FA15DRAFT_699108</name>
</gene>
<comment type="similarity">
    <text evidence="2">Belongs to the POMP/UMP1 family.</text>
</comment>
<dbReference type="InterPro" id="IPR008012">
    <property type="entry name" value="Ump1"/>
</dbReference>
<dbReference type="Proteomes" id="UP000307440">
    <property type="component" value="Unassembled WGS sequence"/>
</dbReference>
<dbReference type="PANTHER" id="PTHR12828:SF3">
    <property type="entry name" value="PROTEASOME MATURATION PROTEIN"/>
    <property type="match status" value="1"/>
</dbReference>
<keyword evidence="1" id="KW-0143">Chaperone</keyword>